<evidence type="ECO:0000256" key="5">
    <source>
        <dbReference type="ARBA" id="ARBA00022737"/>
    </source>
</evidence>
<feature type="disulfide bond" evidence="13">
    <location>
        <begin position="415"/>
        <end position="432"/>
    </location>
</feature>
<feature type="disulfide bond" evidence="13">
    <location>
        <begin position="224"/>
        <end position="233"/>
    </location>
</feature>
<dbReference type="FunFam" id="2.10.25.10:FF:000130">
    <property type="entry name" value="Laminin subunit beta 1"/>
    <property type="match status" value="1"/>
</dbReference>
<feature type="domain" description="Laminin EGF-like" evidence="16">
    <location>
        <begin position="462"/>
        <end position="510"/>
    </location>
</feature>
<feature type="disulfide bond" evidence="13">
    <location>
        <begin position="464"/>
        <end position="481"/>
    </location>
</feature>
<keyword evidence="3" id="KW-0272">Extracellular matrix</keyword>
<feature type="disulfide bond" evidence="13">
    <location>
        <begin position="532"/>
        <end position="541"/>
    </location>
</feature>
<feature type="disulfide bond" evidence="12">
    <location>
        <begin position="1064"/>
        <end position="1073"/>
    </location>
</feature>
<evidence type="ECO:0000259" key="16">
    <source>
        <dbReference type="PROSITE" id="PS50027"/>
    </source>
</evidence>
<evidence type="ECO:0000313" key="18">
    <source>
        <dbReference type="EMBL" id="KAF0299070.1"/>
    </source>
</evidence>
<organism evidence="18 19">
    <name type="scientific">Amphibalanus amphitrite</name>
    <name type="common">Striped barnacle</name>
    <name type="synonym">Balanus amphitrite</name>
    <dbReference type="NCBI Taxonomy" id="1232801"/>
    <lineage>
        <taxon>Eukaryota</taxon>
        <taxon>Metazoa</taxon>
        <taxon>Ecdysozoa</taxon>
        <taxon>Arthropoda</taxon>
        <taxon>Crustacea</taxon>
        <taxon>Multicrustacea</taxon>
        <taxon>Cirripedia</taxon>
        <taxon>Thoracica</taxon>
        <taxon>Thoracicalcarea</taxon>
        <taxon>Balanomorpha</taxon>
        <taxon>Balanoidea</taxon>
        <taxon>Balanidae</taxon>
        <taxon>Amphibalaninae</taxon>
        <taxon>Amphibalanus</taxon>
    </lineage>
</organism>
<evidence type="ECO:0000256" key="12">
    <source>
        <dbReference type="PROSITE-ProRule" id="PRU00076"/>
    </source>
</evidence>
<dbReference type="Gene3D" id="2.10.25.10">
    <property type="entry name" value="Laminin"/>
    <property type="match status" value="13"/>
</dbReference>
<feature type="disulfide bond" evidence="13">
    <location>
        <begin position="606"/>
        <end position="618"/>
    </location>
</feature>
<proteinExistence type="predicted"/>
<feature type="domain" description="Laminin EGF-like" evidence="16">
    <location>
        <begin position="559"/>
        <end position="605"/>
    </location>
</feature>
<sequence>MDGTTQLVANDEMAADIGGYYWRAPQELLGLRVYSYGQPMEFHTSWVVRRGDTAGRPIKGPDVILEGDGLRLGYGHNMHDDTEAHISALLTEKNWYRMSTKVNRIARRRREKYDRGPVSRRQLMRVLGNMTRLLVRAKYHSDQIEGGLHDFVLKIASESSISSERTTSVEQCDCPPGYAGLSCELCDFGYRRLNGTLFRGECVPCDCHGHAADCDPYTGQCSECLHNTVGDNCELCAPGYYGDALRGTADACQPCACPTEAGEGGLTASCLPEPGGEDYVCTACPPGHEGKHCERCGAGHYGSPLTPGGSCRPCDCSGMADLSDPEACDPVTGECLLCQGHTAGWHCEVCQDGFYADADTGLCRPCECGMFGSTSPICDQETGQCSCKELFVGTKCDRCQNRGGNIEADCLECYCDLAGSLGPLCDPDSGQCQCRAGVTGVNCTECLPEHYGFGQDQGCVGCRCNKLGSTDSTCDIITGACTCKPGVVGQQCDRCQEGYFGLESGAGCRPCDCDPEGSSPAVCDPVTGRCRCKPGVGGERCTSCLPGYFQLAAGGCQECLPCSQPGHLCDPVTGQCVCPPNTVGASCERCTLGHWGWNNVNGCQKCDCDRLGSQSSECDVTTGQCRCFDGFGGQRCDRCRAGYFDFPRCQACRCDPDGAECEPDGSCGCDQTGQCRCKKNTLGEKCDRCLEGTFGMSADNPDGCTACFCFTRSGQCSQGEFVWVPLTVIKTKRTVVLAYNETGDSFYTLPVVPWNTQEICYIHLSLPDSRAVTLTDDQTRLNVTNSLRVLPGYSGDVTVGLKYPSDAPIYWQLPPEFLGDKVRSYNGHLRFRSRSFGGSRPFPASILSSYPLVQLQGNTRLVLEHYPPTTSPDGFYQVKLHENFWRVKGDRRALVTREMLMVALQNTQHVLIRATDYIDATRAELSEVSWDIAEPTYGHAGSTALGIERCACPRGYNGSSCQDPSIGFYRSFTPGYSNSEIIIDLVGESVPCQCNGRSQVCDPDTGHCQNCTDNTSGQHCDVCARGYYGNPSEGPCLPCLCPTAQLSNAETCFSNYQGGFRCQCDPGYAGERCDQCAFGYYGSALEPGIGCSACACDPVGSIGNTCDAVTGQCPCRTGVVGRDCARCAPRHIVTERGCEACQDGCVELLFESLDSLSAMASAVNLTGAGGAPWRRYYRFSNTTETVREEVQRYQESQLTLRAMYETLELDKYATTILIQAEDQLNALSPKMDDVRQFRNEIEEIYQEVKNTQFQAEDTVAKLRNYAIGETSSAGVQDALIEAEALLARMQAVRLEPARAAAEAELLSASTLLSRLKDMLSSSPDRLNDTRERLERLSERLDEMTRLVADGVRQPIAELGRLLPALQERLTELRDDQQAVKDLGNMCDGTLTNTSSLLAETRLLYDAAKGDLVDLRDRQLEVERAEERLRRRTDSFSELSEDYRIRYVLPAQVHAATLTAQAERLEG</sequence>
<dbReference type="PROSITE" id="PS50027">
    <property type="entry name" value="EGF_LAM_2"/>
    <property type="match status" value="11"/>
</dbReference>
<feature type="domain" description="Laminin EGF-like" evidence="16">
    <location>
        <begin position="314"/>
        <end position="365"/>
    </location>
</feature>
<dbReference type="InterPro" id="IPR000742">
    <property type="entry name" value="EGF"/>
</dbReference>
<feature type="coiled-coil region" evidence="14">
    <location>
        <begin position="1326"/>
        <end position="1375"/>
    </location>
</feature>
<dbReference type="GO" id="GO:0009887">
    <property type="term" value="P:animal organ morphogenesis"/>
    <property type="evidence" value="ECO:0007669"/>
    <property type="project" value="TreeGrafter"/>
</dbReference>
<feature type="disulfide bond" evidence="13">
    <location>
        <begin position="1011"/>
        <end position="1020"/>
    </location>
</feature>
<dbReference type="GO" id="GO:0005604">
    <property type="term" value="C:basement membrane"/>
    <property type="evidence" value="ECO:0007669"/>
    <property type="project" value="UniProtKB-SubCell"/>
</dbReference>
<dbReference type="PANTHER" id="PTHR10574:SF406">
    <property type="entry name" value="LAMININ SUBUNIT ALPHA 5"/>
    <property type="match status" value="1"/>
</dbReference>
<evidence type="ECO:0000256" key="9">
    <source>
        <dbReference type="ARBA" id="ARBA00023157"/>
    </source>
</evidence>
<keyword evidence="8 14" id="KW-0175">Coiled coil</keyword>
<feature type="disulfide bond" evidence="13">
    <location>
        <begin position="434"/>
        <end position="443"/>
    </location>
</feature>
<feature type="disulfide bond" evidence="13">
    <location>
        <begin position="338"/>
        <end position="347"/>
    </location>
</feature>
<dbReference type="CDD" id="cd00055">
    <property type="entry name" value="EGF_Lam"/>
    <property type="match status" value="13"/>
</dbReference>
<feature type="domain" description="Laminin EGF-like" evidence="16">
    <location>
        <begin position="511"/>
        <end position="558"/>
    </location>
</feature>
<feature type="disulfide bond" evidence="13">
    <location>
        <begin position="1115"/>
        <end position="1124"/>
    </location>
</feature>
<feature type="coiled-coil region" evidence="14">
    <location>
        <begin position="1234"/>
        <end position="1295"/>
    </location>
</feature>
<evidence type="ECO:0000313" key="19">
    <source>
        <dbReference type="Proteomes" id="UP000440578"/>
    </source>
</evidence>
<comment type="subcellular location">
    <subcellularLocation>
        <location evidence="1">Secreted</location>
        <location evidence="1">Extracellular space</location>
        <location evidence="1">Extracellular matrix</location>
        <location evidence="1">Basement membrane</location>
    </subcellularLocation>
</comment>
<comment type="caution">
    <text evidence="12">Lacks conserved residue(s) required for the propagation of feature annotation.</text>
</comment>
<feature type="domain" description="Laminin EGF-like" evidence="16">
    <location>
        <begin position="1094"/>
        <end position="1140"/>
    </location>
</feature>
<feature type="domain" description="Laminin EGF-like" evidence="16">
    <location>
        <begin position="992"/>
        <end position="1038"/>
    </location>
</feature>
<dbReference type="FunFam" id="2.10.25.10:FF:000106">
    <property type="entry name" value="Heparan sulfate proteoglycan 2"/>
    <property type="match status" value="1"/>
</dbReference>
<feature type="disulfide bond" evidence="13">
    <location>
        <begin position="677"/>
        <end position="686"/>
    </location>
</feature>
<keyword evidence="11 13" id="KW-0424">Laminin EGF-like domain</keyword>
<keyword evidence="4" id="KW-0732">Signal</keyword>
<feature type="disulfide bond" evidence="13">
    <location>
        <begin position="366"/>
        <end position="378"/>
    </location>
</feature>
<dbReference type="GO" id="GO:0007155">
    <property type="term" value="P:cell adhesion"/>
    <property type="evidence" value="ECO:0007669"/>
    <property type="project" value="UniProtKB-KW"/>
</dbReference>
<protein>
    <submittedName>
        <fullName evidence="18">Laminin subunit alpha-2</fullName>
    </submittedName>
</protein>
<dbReference type="Proteomes" id="UP000440578">
    <property type="component" value="Unassembled WGS sequence"/>
</dbReference>
<evidence type="ECO:0000256" key="10">
    <source>
        <dbReference type="ARBA" id="ARBA00023180"/>
    </source>
</evidence>
<dbReference type="GO" id="GO:0009888">
    <property type="term" value="P:tissue development"/>
    <property type="evidence" value="ECO:0007669"/>
    <property type="project" value="TreeGrafter"/>
</dbReference>
<reference evidence="18 19" key="1">
    <citation type="submission" date="2019-07" db="EMBL/GenBank/DDBJ databases">
        <title>Draft genome assembly of a fouling barnacle, Amphibalanus amphitrite (Darwin, 1854): The first reference genome for Thecostraca.</title>
        <authorList>
            <person name="Kim W."/>
        </authorList>
    </citation>
    <scope>NUCLEOTIDE SEQUENCE [LARGE SCALE GENOMIC DNA]</scope>
    <source>
        <strain evidence="18">SNU_AA5</strain>
        <tissue evidence="18">Soma without cirri and trophi</tissue>
    </source>
</reference>
<accession>A0A6A4W5U7</accession>
<keyword evidence="10" id="KW-0325">Glycoprotein</keyword>
<feature type="disulfide bond" evidence="13">
    <location>
        <begin position="627"/>
        <end position="636"/>
    </location>
</feature>
<dbReference type="EMBL" id="VIIS01001396">
    <property type="protein sequence ID" value="KAF0299070.1"/>
    <property type="molecule type" value="Genomic_DNA"/>
</dbReference>
<evidence type="ECO:0000256" key="1">
    <source>
        <dbReference type="ARBA" id="ARBA00004302"/>
    </source>
</evidence>
<dbReference type="PROSITE" id="PS01248">
    <property type="entry name" value="EGF_LAM_1"/>
    <property type="match status" value="6"/>
</dbReference>
<dbReference type="PANTHER" id="PTHR10574">
    <property type="entry name" value="NETRIN/LAMININ-RELATED"/>
    <property type="match status" value="1"/>
</dbReference>
<evidence type="ECO:0000259" key="15">
    <source>
        <dbReference type="PROSITE" id="PS50026"/>
    </source>
</evidence>
<dbReference type="Pfam" id="PF24973">
    <property type="entry name" value="EGF_LMN_ATRN"/>
    <property type="match status" value="2"/>
</dbReference>
<dbReference type="Pfam" id="PF00052">
    <property type="entry name" value="Laminin_B"/>
    <property type="match status" value="2"/>
</dbReference>
<evidence type="ECO:0000256" key="3">
    <source>
        <dbReference type="ARBA" id="ARBA00022530"/>
    </source>
</evidence>
<feature type="disulfide bond" evidence="13">
    <location>
        <begin position="578"/>
        <end position="587"/>
    </location>
</feature>
<feature type="disulfide bond" evidence="13">
    <location>
        <begin position="1096"/>
        <end position="1113"/>
    </location>
</feature>
<evidence type="ECO:0000256" key="14">
    <source>
        <dbReference type="SAM" id="Coils"/>
    </source>
</evidence>
<evidence type="ECO:0000256" key="8">
    <source>
        <dbReference type="ARBA" id="ARBA00023054"/>
    </source>
</evidence>
<feature type="domain" description="Laminin IV type A" evidence="17">
    <location>
        <begin position="1"/>
        <end position="171"/>
    </location>
</feature>
<feature type="domain" description="Laminin EGF-like" evidence="16">
    <location>
        <begin position="606"/>
        <end position="656"/>
    </location>
</feature>
<dbReference type="FunFam" id="2.10.25.10:FF:000189">
    <property type="entry name" value="Laminin subunit alpha 2"/>
    <property type="match status" value="1"/>
</dbReference>
<feature type="domain" description="Laminin EGF-like" evidence="16">
    <location>
        <begin position="205"/>
        <end position="254"/>
    </location>
</feature>
<dbReference type="PROSITE" id="PS51115">
    <property type="entry name" value="LAMININ_IVA"/>
    <property type="match status" value="2"/>
</dbReference>
<feature type="disulfide bond" evidence="13">
    <location>
        <begin position="387"/>
        <end position="396"/>
    </location>
</feature>
<keyword evidence="9 12" id="KW-1015">Disulfide bond</keyword>
<evidence type="ECO:0000256" key="2">
    <source>
        <dbReference type="ARBA" id="ARBA00022525"/>
    </source>
</evidence>
<keyword evidence="12" id="KW-0245">EGF-like domain</keyword>
<feature type="domain" description="Laminin EGF-like" evidence="16">
    <location>
        <begin position="366"/>
        <end position="412"/>
    </location>
</feature>
<feature type="domain" description="EGF-like" evidence="15">
    <location>
        <begin position="1040"/>
        <end position="1074"/>
    </location>
</feature>
<feature type="disulfide bond" evidence="13">
    <location>
        <begin position="368"/>
        <end position="385"/>
    </location>
</feature>
<dbReference type="PROSITE" id="PS50026">
    <property type="entry name" value="EGF_3"/>
    <property type="match status" value="1"/>
</dbReference>
<evidence type="ECO:0000256" key="6">
    <source>
        <dbReference type="ARBA" id="ARBA00022869"/>
    </source>
</evidence>
<feature type="disulfide bond" evidence="13">
    <location>
        <begin position="513"/>
        <end position="530"/>
    </location>
</feature>
<dbReference type="InterPro" id="IPR050440">
    <property type="entry name" value="Laminin/Netrin_ECM"/>
</dbReference>
<dbReference type="InterPro" id="IPR000034">
    <property type="entry name" value="Laminin_IV"/>
</dbReference>
<feature type="disulfide bond" evidence="13">
    <location>
        <begin position="608"/>
        <end position="625"/>
    </location>
</feature>
<dbReference type="PRINTS" id="PR00011">
    <property type="entry name" value="EGFLAMININ"/>
</dbReference>
<dbReference type="FunFam" id="2.10.25.10:FF:000242">
    <property type="entry name" value="Laminin subunit alpha 1"/>
    <property type="match status" value="1"/>
</dbReference>
<evidence type="ECO:0000259" key="17">
    <source>
        <dbReference type="PROSITE" id="PS51115"/>
    </source>
</evidence>
<feature type="disulfide bond" evidence="13">
    <location>
        <begin position="413"/>
        <end position="425"/>
    </location>
</feature>
<keyword evidence="2" id="KW-0964">Secreted</keyword>
<evidence type="ECO:0000256" key="4">
    <source>
        <dbReference type="ARBA" id="ARBA00022729"/>
    </source>
</evidence>
<dbReference type="SMART" id="SM00181">
    <property type="entry name" value="EGF"/>
    <property type="match status" value="10"/>
</dbReference>
<dbReference type="OrthoDB" id="6367557at2759"/>
<dbReference type="SMART" id="SM00281">
    <property type="entry name" value="LamB"/>
    <property type="match status" value="2"/>
</dbReference>
<dbReference type="SMART" id="SM00180">
    <property type="entry name" value="EGF_Lam"/>
    <property type="match status" value="13"/>
</dbReference>
<dbReference type="FunFam" id="2.10.25.10:FF:000209">
    <property type="entry name" value="Laminin subunit alpha 5"/>
    <property type="match status" value="1"/>
</dbReference>
<feature type="domain" description="Laminin EGF-like" evidence="16">
    <location>
        <begin position="413"/>
        <end position="461"/>
    </location>
</feature>
<keyword evidence="5" id="KW-0677">Repeat</keyword>
<keyword evidence="7" id="KW-0130">Cell adhesion</keyword>
<feature type="domain" description="Laminin IV type A" evidence="17">
    <location>
        <begin position="767"/>
        <end position="949"/>
    </location>
</feature>
<feature type="domain" description="Laminin EGF-like" evidence="16">
    <location>
        <begin position="660"/>
        <end position="706"/>
    </location>
</feature>
<dbReference type="InterPro" id="IPR056863">
    <property type="entry name" value="LMN_ATRN_NET-like_EGF"/>
</dbReference>
<evidence type="ECO:0000256" key="11">
    <source>
        <dbReference type="ARBA" id="ARBA00023292"/>
    </source>
</evidence>
<feature type="disulfide bond" evidence="13">
    <location>
        <begin position="1094"/>
        <end position="1106"/>
    </location>
</feature>
<gene>
    <name evidence="18" type="primary">LAMA2_2</name>
    <name evidence="18" type="ORF">FJT64_003652</name>
</gene>
<dbReference type="FunFam" id="2.10.25.10:FF:000065">
    <property type="entry name" value="Laminin subunit beta 1"/>
    <property type="match status" value="1"/>
</dbReference>
<feature type="coiled-coil region" evidence="14">
    <location>
        <begin position="1411"/>
        <end position="1441"/>
    </location>
</feature>
<comment type="caution">
    <text evidence="18">The sequence shown here is derived from an EMBL/GenBank/DDBJ whole genome shotgun (WGS) entry which is preliminary data.</text>
</comment>
<keyword evidence="19" id="KW-1185">Reference proteome</keyword>
<evidence type="ECO:0000256" key="13">
    <source>
        <dbReference type="PROSITE-ProRule" id="PRU00460"/>
    </source>
</evidence>
<dbReference type="Pfam" id="PF00053">
    <property type="entry name" value="EGF_laminin"/>
    <property type="match status" value="9"/>
</dbReference>
<keyword evidence="6" id="KW-0084">Basement membrane</keyword>
<evidence type="ECO:0000256" key="7">
    <source>
        <dbReference type="ARBA" id="ARBA00022889"/>
    </source>
</evidence>
<name>A0A6A4W5U7_AMPAM</name>
<dbReference type="InterPro" id="IPR002049">
    <property type="entry name" value="LE_dom"/>
</dbReference>
<feature type="disulfide bond" evidence="13">
    <location>
        <begin position="462"/>
        <end position="474"/>
    </location>
</feature>
<dbReference type="PROSITE" id="PS00022">
    <property type="entry name" value="EGF_1"/>
    <property type="match status" value="1"/>
</dbReference>
<feature type="disulfide bond" evidence="13">
    <location>
        <begin position="483"/>
        <end position="492"/>
    </location>
</feature>
<dbReference type="FunFam" id="2.10.25.10:FF:000074">
    <property type="entry name" value="Laminin subunit alpha"/>
    <property type="match status" value="3"/>
</dbReference>
<dbReference type="SUPFAM" id="SSF57196">
    <property type="entry name" value="EGF/Laminin"/>
    <property type="match status" value="12"/>
</dbReference>
<feature type="disulfide bond" evidence="13">
    <location>
        <begin position="511"/>
        <end position="523"/>
    </location>
</feature>